<gene>
    <name evidence="2" type="ORF">ACFPZN_31850</name>
</gene>
<feature type="chain" id="PRO_5045220887" description="Secreted protein" evidence="1">
    <location>
        <begin position="28"/>
        <end position="217"/>
    </location>
</feature>
<accession>A0ABW1A6S0</accession>
<organism evidence="2 3">
    <name type="scientific">Actinomadura rugatobispora</name>
    <dbReference type="NCBI Taxonomy" id="1994"/>
    <lineage>
        <taxon>Bacteria</taxon>
        <taxon>Bacillati</taxon>
        <taxon>Actinomycetota</taxon>
        <taxon>Actinomycetes</taxon>
        <taxon>Streptosporangiales</taxon>
        <taxon>Thermomonosporaceae</taxon>
        <taxon>Actinomadura</taxon>
    </lineage>
</organism>
<name>A0ABW1A6S0_9ACTN</name>
<dbReference type="RefSeq" id="WP_378285983.1">
    <property type="nucleotide sequence ID" value="NZ_JBHSON010000051.1"/>
</dbReference>
<keyword evidence="1" id="KW-0732">Signal</keyword>
<evidence type="ECO:0000313" key="2">
    <source>
        <dbReference type="EMBL" id="MFC5750243.1"/>
    </source>
</evidence>
<comment type="caution">
    <text evidence="2">The sequence shown here is derived from an EMBL/GenBank/DDBJ whole genome shotgun (WGS) entry which is preliminary data.</text>
</comment>
<sequence length="217" mass="22040">MKALVKLGTPAIAAATAVGLLAGTASAATTTVLREDTRTPYDGGYQILNVGALTFSGTGFTASCSSADLRGTLTSSGSGTLDSANVTGCTSNLGNPTVTFRNLPYTDGTLAYGPSGNYDGTLTFTDTDLEIQASFGFLTCVYGFDATHTSLTFQVRNSDNPANSTGQLAGTMNNVSLGLKSGSFLCPSGVTANGTGKALGKVNPSDTTYTQKLHITA</sequence>
<evidence type="ECO:0008006" key="4">
    <source>
        <dbReference type="Google" id="ProtNLM"/>
    </source>
</evidence>
<reference evidence="3" key="1">
    <citation type="journal article" date="2019" name="Int. J. Syst. Evol. Microbiol.">
        <title>The Global Catalogue of Microorganisms (GCM) 10K type strain sequencing project: providing services to taxonomists for standard genome sequencing and annotation.</title>
        <authorList>
            <consortium name="The Broad Institute Genomics Platform"/>
            <consortium name="The Broad Institute Genome Sequencing Center for Infectious Disease"/>
            <person name="Wu L."/>
            <person name="Ma J."/>
        </authorList>
    </citation>
    <scope>NUCLEOTIDE SEQUENCE [LARGE SCALE GENOMIC DNA]</scope>
    <source>
        <strain evidence="3">KCTC 42087</strain>
    </source>
</reference>
<proteinExistence type="predicted"/>
<evidence type="ECO:0000256" key="1">
    <source>
        <dbReference type="SAM" id="SignalP"/>
    </source>
</evidence>
<evidence type="ECO:0000313" key="3">
    <source>
        <dbReference type="Proteomes" id="UP001596074"/>
    </source>
</evidence>
<keyword evidence="3" id="KW-1185">Reference proteome</keyword>
<feature type="signal peptide" evidence="1">
    <location>
        <begin position="1"/>
        <end position="27"/>
    </location>
</feature>
<protein>
    <recommendedName>
        <fullName evidence="4">Secreted protein</fullName>
    </recommendedName>
</protein>
<dbReference type="EMBL" id="JBHSON010000051">
    <property type="protein sequence ID" value="MFC5750243.1"/>
    <property type="molecule type" value="Genomic_DNA"/>
</dbReference>
<dbReference type="Proteomes" id="UP001596074">
    <property type="component" value="Unassembled WGS sequence"/>
</dbReference>